<evidence type="ECO:0000256" key="6">
    <source>
        <dbReference type="ARBA" id="ARBA00023136"/>
    </source>
</evidence>
<gene>
    <name evidence="9" type="ORF">BJY16_003631</name>
</gene>
<dbReference type="Pfam" id="PF02133">
    <property type="entry name" value="Transp_cyt_pur"/>
    <property type="match status" value="1"/>
</dbReference>
<feature type="transmembrane region" description="Helical" evidence="8">
    <location>
        <begin position="179"/>
        <end position="196"/>
    </location>
</feature>
<reference evidence="9 10" key="1">
    <citation type="submission" date="2020-08" db="EMBL/GenBank/DDBJ databases">
        <title>Sequencing the genomes of 1000 actinobacteria strains.</title>
        <authorList>
            <person name="Klenk H.-P."/>
        </authorList>
    </citation>
    <scope>NUCLEOTIDE SEQUENCE [LARGE SCALE GENOMIC DNA]</scope>
    <source>
        <strain evidence="9 10">DSM 45809</strain>
    </source>
</reference>
<feature type="transmembrane region" description="Helical" evidence="8">
    <location>
        <begin position="149"/>
        <end position="167"/>
    </location>
</feature>
<dbReference type="Proteomes" id="UP000546162">
    <property type="component" value="Unassembled WGS sequence"/>
</dbReference>
<dbReference type="EMBL" id="JACHNB010000001">
    <property type="protein sequence ID" value="MBB4740172.1"/>
    <property type="molecule type" value="Genomic_DNA"/>
</dbReference>
<evidence type="ECO:0000256" key="5">
    <source>
        <dbReference type="ARBA" id="ARBA00022989"/>
    </source>
</evidence>
<dbReference type="GO" id="GO:0005886">
    <property type="term" value="C:plasma membrane"/>
    <property type="evidence" value="ECO:0007669"/>
    <property type="project" value="TreeGrafter"/>
</dbReference>
<feature type="transmembrane region" description="Helical" evidence="8">
    <location>
        <begin position="36"/>
        <end position="61"/>
    </location>
</feature>
<keyword evidence="6 7" id="KW-0472">Membrane</keyword>
<feature type="transmembrane region" description="Helical" evidence="8">
    <location>
        <begin position="67"/>
        <end position="88"/>
    </location>
</feature>
<comment type="subcellular location">
    <subcellularLocation>
        <location evidence="1">Membrane</location>
        <topology evidence="1">Multi-pass membrane protein</topology>
    </subcellularLocation>
</comment>
<name>A0A7W7GXQ1_9ACTN</name>
<dbReference type="AlphaFoldDB" id="A0A7W7GXQ1"/>
<dbReference type="PIRSF" id="PIRSF002744">
    <property type="entry name" value="Pur-cyt_permease"/>
    <property type="match status" value="1"/>
</dbReference>
<feature type="transmembrane region" description="Helical" evidence="8">
    <location>
        <begin position="331"/>
        <end position="349"/>
    </location>
</feature>
<keyword evidence="5 8" id="KW-1133">Transmembrane helix</keyword>
<feature type="transmembrane region" description="Helical" evidence="8">
    <location>
        <begin position="402"/>
        <end position="424"/>
    </location>
</feature>
<proteinExistence type="inferred from homology"/>
<dbReference type="PANTHER" id="PTHR31806">
    <property type="entry name" value="PURINE-CYTOSINE PERMEASE FCY2-RELATED"/>
    <property type="match status" value="1"/>
</dbReference>
<keyword evidence="10" id="KW-1185">Reference proteome</keyword>
<dbReference type="PANTHER" id="PTHR31806:SF1">
    <property type="entry name" value="PURINE-CYTOSINE PERMEASE FCY2-RELATED"/>
    <property type="match status" value="1"/>
</dbReference>
<organism evidence="9 10">
    <name type="scientific">Actinoplanes octamycinicus</name>
    <dbReference type="NCBI Taxonomy" id="135948"/>
    <lineage>
        <taxon>Bacteria</taxon>
        <taxon>Bacillati</taxon>
        <taxon>Actinomycetota</taxon>
        <taxon>Actinomycetes</taxon>
        <taxon>Micromonosporales</taxon>
        <taxon>Micromonosporaceae</taxon>
        <taxon>Actinoplanes</taxon>
    </lineage>
</organism>
<evidence type="ECO:0000256" key="3">
    <source>
        <dbReference type="ARBA" id="ARBA00022448"/>
    </source>
</evidence>
<keyword evidence="4 8" id="KW-0812">Transmembrane</keyword>
<evidence type="ECO:0000256" key="7">
    <source>
        <dbReference type="PIRNR" id="PIRNR002744"/>
    </source>
</evidence>
<evidence type="ECO:0000313" key="9">
    <source>
        <dbReference type="EMBL" id="MBB4740172.1"/>
    </source>
</evidence>
<comment type="similarity">
    <text evidence="2 7">Belongs to the purine-cytosine permease (2.A.39) family.</text>
</comment>
<evidence type="ECO:0000256" key="2">
    <source>
        <dbReference type="ARBA" id="ARBA00008974"/>
    </source>
</evidence>
<evidence type="ECO:0000256" key="1">
    <source>
        <dbReference type="ARBA" id="ARBA00004141"/>
    </source>
</evidence>
<feature type="transmembrane region" description="Helical" evidence="8">
    <location>
        <begin position="208"/>
        <end position="229"/>
    </location>
</feature>
<comment type="caution">
    <text evidence="9">The sequence shown here is derived from an EMBL/GenBank/DDBJ whole genome shotgun (WGS) entry which is preliminary data.</text>
</comment>
<evidence type="ECO:0000313" key="10">
    <source>
        <dbReference type="Proteomes" id="UP000546162"/>
    </source>
</evidence>
<feature type="transmembrane region" description="Helical" evidence="8">
    <location>
        <begin position="361"/>
        <end position="382"/>
    </location>
</feature>
<dbReference type="InterPro" id="IPR026030">
    <property type="entry name" value="Pur-cyt_permease_Fcy2/21/22"/>
</dbReference>
<feature type="transmembrane region" description="Helical" evidence="8">
    <location>
        <begin position="250"/>
        <end position="272"/>
    </location>
</feature>
<feature type="transmembrane region" description="Helical" evidence="8">
    <location>
        <begin position="109"/>
        <end position="137"/>
    </location>
</feature>
<evidence type="ECO:0000256" key="8">
    <source>
        <dbReference type="SAM" id="Phobius"/>
    </source>
</evidence>
<feature type="transmembrane region" description="Helical" evidence="8">
    <location>
        <begin position="436"/>
        <end position="460"/>
    </location>
</feature>
<dbReference type="RefSeq" id="WP_185040611.1">
    <property type="nucleotide sequence ID" value="NZ_BAABFG010000005.1"/>
</dbReference>
<evidence type="ECO:0000256" key="4">
    <source>
        <dbReference type="ARBA" id="ARBA00022692"/>
    </source>
</evidence>
<accession>A0A7W7GXQ1</accession>
<feature type="transmembrane region" description="Helical" evidence="8">
    <location>
        <begin position="292"/>
        <end position="310"/>
    </location>
</feature>
<keyword evidence="3 7" id="KW-0813">Transport</keyword>
<dbReference type="InterPro" id="IPR001248">
    <property type="entry name" value="Pur-cyt_permease"/>
</dbReference>
<dbReference type="GO" id="GO:0022857">
    <property type="term" value="F:transmembrane transporter activity"/>
    <property type="evidence" value="ECO:0007669"/>
    <property type="project" value="InterPro"/>
</dbReference>
<sequence>MTSTEVLPGDRAGQIEQRGIEYVPDAERHGRPRELFALWAAPNVNYVSLTLGGMLTGLLGLSWRSGLVITVVGNLFWVLIGILAVSGTSSGTPSEVVSRTMFGVRGNRVNIAVAGWLLCVSYIALNLAAASLAAFALAGVLGWEPGTPGQVVLVIVIAAVTLALSVYGHATITRLYQPFSAVLAGAFAILGGFVLAHTDWDWRPAEPLSGSALVAGWMAGIAIIASGPLSYLNSADFARYLPRDTPARSVAGWTFLGAFLPSTLISGLGVLAGTVIDMADPQTTLRAILPAWFYPVFLLAVVLGLIANNAMTAYSSGLALQAIGVRLRRSVSVLLDGTVGVLVTLYALFLSTNFLDTVSQALQLSIVLVGPSVAIYVADILLRRNNYDGAQLGDETPGSPFWYTAGVNWHGAAALLAGMGAAALCADTDLYLGPVARALAGIDLSLPAGILVTGVLYPVLMRGRVRLPGASQAARRPVRLAE</sequence>
<protein>
    <submittedName>
        <fullName evidence="9">Purine-cytosine permease-like protein</fullName>
    </submittedName>
</protein>
<dbReference type="Gene3D" id="1.10.4160.10">
    <property type="entry name" value="Hydantoin permease"/>
    <property type="match status" value="1"/>
</dbReference>